<gene>
    <name evidence="2" type="ORF">IWT126_01786</name>
</gene>
<dbReference type="Proteomes" id="UP000198402">
    <property type="component" value="Unassembled WGS sequence"/>
</dbReference>
<name>A0A1Z5IJ03_9LACO</name>
<reference evidence="2 3" key="1">
    <citation type="submission" date="2015-11" db="EMBL/GenBank/DDBJ databases">
        <title>Draft genome sequences of new species of the genus Lactobacillus isolated from orchardgrass silage.</title>
        <authorList>
            <person name="Tohno M."/>
            <person name="Tanizawa Y."/>
            <person name="Arita M."/>
        </authorList>
    </citation>
    <scope>NUCLEOTIDE SEQUENCE [LARGE SCALE GENOMIC DNA]</scope>
    <source>
        <strain evidence="2 3">IWT126</strain>
    </source>
</reference>
<organism evidence="2 3">
    <name type="scientific">Secundilactobacillus silagei JCM 19001</name>
    <dbReference type="NCBI Taxonomy" id="1302250"/>
    <lineage>
        <taxon>Bacteria</taxon>
        <taxon>Bacillati</taxon>
        <taxon>Bacillota</taxon>
        <taxon>Bacilli</taxon>
        <taxon>Lactobacillales</taxon>
        <taxon>Lactobacillaceae</taxon>
        <taxon>Secundilactobacillus</taxon>
    </lineage>
</organism>
<accession>A0A1Z5IJ03</accession>
<proteinExistence type="predicted"/>
<keyword evidence="3" id="KW-1185">Reference proteome</keyword>
<feature type="chain" id="PRO_5013232818" description="Surface layer protein A domain-containing protein" evidence="1">
    <location>
        <begin position="29"/>
        <end position="128"/>
    </location>
</feature>
<dbReference type="STRING" id="1302250.GCA_001313225_02264"/>
<evidence type="ECO:0000313" key="3">
    <source>
        <dbReference type="Proteomes" id="UP000198402"/>
    </source>
</evidence>
<comment type="caution">
    <text evidence="2">The sequence shown here is derived from an EMBL/GenBank/DDBJ whole genome shotgun (WGS) entry which is preliminary data.</text>
</comment>
<protein>
    <recommendedName>
        <fullName evidence="4">Surface layer protein A domain-containing protein</fullName>
    </recommendedName>
</protein>
<dbReference type="EMBL" id="BCMG01000009">
    <property type="protein sequence ID" value="GAX01743.1"/>
    <property type="molecule type" value="Genomic_DNA"/>
</dbReference>
<dbReference type="RefSeq" id="WP_089136957.1">
    <property type="nucleotide sequence ID" value="NZ_BCMG01000009.1"/>
</dbReference>
<sequence>MKKSILVTLAFGIALVGGAVTSGTTAQAATLHNTKVHTMPAYFRHTWHHGKDMLKFTKHHVRYRFTGKSNGKMYKDSGRIHYSHVEKFTYKHRVEYAPIMNADPLYLYSSHGHMYMLDTTGHWYRYHR</sequence>
<dbReference type="AlphaFoldDB" id="A0A1Z5IJ03"/>
<evidence type="ECO:0000256" key="1">
    <source>
        <dbReference type="SAM" id="SignalP"/>
    </source>
</evidence>
<evidence type="ECO:0000313" key="2">
    <source>
        <dbReference type="EMBL" id="GAX01743.1"/>
    </source>
</evidence>
<keyword evidence="1" id="KW-0732">Signal</keyword>
<evidence type="ECO:0008006" key="4">
    <source>
        <dbReference type="Google" id="ProtNLM"/>
    </source>
</evidence>
<feature type="signal peptide" evidence="1">
    <location>
        <begin position="1"/>
        <end position="28"/>
    </location>
</feature>